<feature type="compositionally biased region" description="Basic and acidic residues" evidence="1">
    <location>
        <begin position="80"/>
        <end position="90"/>
    </location>
</feature>
<accession>A0AAD4S2V1</accession>
<feature type="region of interest" description="Disordered" evidence="1">
    <location>
        <begin position="38"/>
        <end position="115"/>
    </location>
</feature>
<dbReference type="AlphaFoldDB" id="A0AAD4S2V1"/>
<evidence type="ECO:0000256" key="1">
    <source>
        <dbReference type="SAM" id="MobiDB-lite"/>
    </source>
</evidence>
<comment type="caution">
    <text evidence="2">The sequence shown here is derived from an EMBL/GenBank/DDBJ whole genome shotgun (WGS) entry which is preliminary data.</text>
</comment>
<reference evidence="2" key="1">
    <citation type="submission" date="2022-04" db="EMBL/GenBank/DDBJ databases">
        <title>A functionally conserved STORR gene fusion in Papaver species that diverged 16.8 million years ago.</title>
        <authorList>
            <person name="Catania T."/>
        </authorList>
    </citation>
    <scope>NUCLEOTIDE SEQUENCE</scope>
    <source>
        <strain evidence="2">S-188037</strain>
    </source>
</reference>
<keyword evidence="3" id="KW-1185">Reference proteome</keyword>
<feature type="non-terminal residue" evidence="2">
    <location>
        <position position="139"/>
    </location>
</feature>
<dbReference type="Proteomes" id="UP001202328">
    <property type="component" value="Unassembled WGS sequence"/>
</dbReference>
<evidence type="ECO:0000313" key="2">
    <source>
        <dbReference type="EMBL" id="KAI3857644.1"/>
    </source>
</evidence>
<feature type="compositionally biased region" description="Polar residues" evidence="1">
    <location>
        <begin position="47"/>
        <end position="63"/>
    </location>
</feature>
<dbReference type="EMBL" id="JAJJMB010014829">
    <property type="protein sequence ID" value="KAI3857644.1"/>
    <property type="molecule type" value="Genomic_DNA"/>
</dbReference>
<feature type="non-terminal residue" evidence="2">
    <location>
        <position position="1"/>
    </location>
</feature>
<proteinExistence type="predicted"/>
<organism evidence="2 3">
    <name type="scientific">Papaver atlanticum</name>
    <dbReference type="NCBI Taxonomy" id="357466"/>
    <lineage>
        <taxon>Eukaryota</taxon>
        <taxon>Viridiplantae</taxon>
        <taxon>Streptophyta</taxon>
        <taxon>Embryophyta</taxon>
        <taxon>Tracheophyta</taxon>
        <taxon>Spermatophyta</taxon>
        <taxon>Magnoliopsida</taxon>
        <taxon>Ranunculales</taxon>
        <taxon>Papaveraceae</taxon>
        <taxon>Papaveroideae</taxon>
        <taxon>Papaver</taxon>
    </lineage>
</organism>
<sequence>KIKKKMIPFQHLPGLALVVMLLAPFPRTSLRSLKKKLKTKLSKEDSFGSTSSDSLNGEVSSKKNGNREMGKGLDSTVKCVENEKHKLHEELSDDGEDAASQTSHSKKNARIDNDNDDVIEMVKGLHEKLNVLLEKIKEF</sequence>
<evidence type="ECO:0000313" key="3">
    <source>
        <dbReference type="Proteomes" id="UP001202328"/>
    </source>
</evidence>
<gene>
    <name evidence="2" type="ORF">MKW98_028908</name>
</gene>
<protein>
    <submittedName>
        <fullName evidence="2">Uncharacterized protein</fullName>
    </submittedName>
</protein>
<name>A0AAD4S2V1_9MAGN</name>